<dbReference type="AlphaFoldDB" id="A0A2H9VS97"/>
<sequence length="137" mass="15479">MRKLYALFFLAVVGCSRSTPVLVKTELVNNGITLKITGPDSTILNDIARGDSTGLQALFPVYSMPADTDMKDFQDQQPGKYLLKNGGVFFTPDTPFKHQQTYFLRYYDYALSGNVWEFIKTNNHKGKPPHADYTFTP</sequence>
<dbReference type="RefSeq" id="WP_100339933.1">
    <property type="nucleotide sequence ID" value="NZ_PGFJ01000001.1"/>
</dbReference>
<comment type="caution">
    <text evidence="1">The sequence shown here is derived from an EMBL/GenBank/DDBJ whole genome shotgun (WGS) entry which is preliminary data.</text>
</comment>
<evidence type="ECO:0008006" key="3">
    <source>
        <dbReference type="Google" id="ProtNLM"/>
    </source>
</evidence>
<proteinExistence type="predicted"/>
<evidence type="ECO:0000313" key="2">
    <source>
        <dbReference type="Proteomes" id="UP000242687"/>
    </source>
</evidence>
<accession>A0A2H9VS97</accession>
<evidence type="ECO:0000313" key="1">
    <source>
        <dbReference type="EMBL" id="PJJ83690.1"/>
    </source>
</evidence>
<dbReference type="OrthoDB" id="794736at2"/>
<dbReference type="Proteomes" id="UP000242687">
    <property type="component" value="Unassembled WGS sequence"/>
</dbReference>
<keyword evidence="2" id="KW-1185">Reference proteome</keyword>
<dbReference type="EMBL" id="PGFJ01000001">
    <property type="protein sequence ID" value="PJJ83690.1"/>
    <property type="molecule type" value="Genomic_DNA"/>
</dbReference>
<dbReference type="PROSITE" id="PS51257">
    <property type="entry name" value="PROKAR_LIPOPROTEIN"/>
    <property type="match status" value="1"/>
</dbReference>
<organism evidence="1 2">
    <name type="scientific">Mucilaginibacter auburnensis</name>
    <dbReference type="NCBI Taxonomy" id="1457233"/>
    <lineage>
        <taxon>Bacteria</taxon>
        <taxon>Pseudomonadati</taxon>
        <taxon>Bacteroidota</taxon>
        <taxon>Sphingobacteriia</taxon>
        <taxon>Sphingobacteriales</taxon>
        <taxon>Sphingobacteriaceae</taxon>
        <taxon>Mucilaginibacter</taxon>
    </lineage>
</organism>
<gene>
    <name evidence="1" type="ORF">CLV57_0683</name>
</gene>
<name>A0A2H9VS97_9SPHI</name>
<protein>
    <recommendedName>
        <fullName evidence="3">Lipoprotein</fullName>
    </recommendedName>
</protein>
<reference evidence="1 2" key="1">
    <citation type="submission" date="2017-11" db="EMBL/GenBank/DDBJ databases">
        <title>Genomic Encyclopedia of Archaeal and Bacterial Type Strains, Phase II (KMG-II): From Individual Species to Whole Genera.</title>
        <authorList>
            <person name="Goeker M."/>
        </authorList>
    </citation>
    <scope>NUCLEOTIDE SEQUENCE [LARGE SCALE GENOMIC DNA]</scope>
    <source>
        <strain evidence="1 2">DSM 28175</strain>
    </source>
</reference>